<dbReference type="PANTHER" id="PTHR21047">
    <property type="entry name" value="DTDP-6-DEOXY-D-GLUCOSE-3,5 EPIMERASE"/>
    <property type="match status" value="1"/>
</dbReference>
<dbReference type="Gene3D" id="2.60.120.10">
    <property type="entry name" value="Jelly Rolls"/>
    <property type="match status" value="1"/>
</dbReference>
<sequence>MIDGVITKELKVISDARGYLMEIFRRDDPFFKQFGQAYLSVAYPGRVKGWHYHKIQTDHFAVVKGMGKVVLYDRREGSPTHGEVNELFIGDRRPMLVRIPPGVLHGIKGIGTEPVLLLNIPDEVYNYNEPDEYRVSPHSGEVPYDWSDVDG</sequence>
<evidence type="ECO:0000313" key="4">
    <source>
        <dbReference type="Proteomes" id="UP000777784"/>
    </source>
</evidence>
<feature type="domain" description="Capsular polysaccharide assembling protein CapF C-terminal" evidence="2">
    <location>
        <begin position="14"/>
        <end position="133"/>
    </location>
</feature>
<dbReference type="Proteomes" id="UP000777784">
    <property type="component" value="Unassembled WGS sequence"/>
</dbReference>
<dbReference type="InterPro" id="IPR029303">
    <property type="entry name" value="CapF_C"/>
</dbReference>
<organism evidence="3 4">
    <name type="scientific">Eiseniibacteriota bacterium</name>
    <dbReference type="NCBI Taxonomy" id="2212470"/>
    <lineage>
        <taxon>Bacteria</taxon>
        <taxon>Candidatus Eiseniibacteriota</taxon>
    </lineage>
</organism>
<comment type="caution">
    <text evidence="3">The sequence shown here is derived from an EMBL/GenBank/DDBJ whole genome shotgun (WGS) entry which is preliminary data.</text>
</comment>
<evidence type="ECO:0000259" key="2">
    <source>
        <dbReference type="Pfam" id="PF14667"/>
    </source>
</evidence>
<proteinExistence type="predicted"/>
<gene>
    <name evidence="3" type="ORF">KJ970_02105</name>
</gene>
<reference evidence="3" key="1">
    <citation type="submission" date="2021-05" db="EMBL/GenBank/DDBJ databases">
        <title>Energy efficiency and biological interactions define the core microbiome of deep oligotrophic groundwater.</title>
        <authorList>
            <person name="Mehrshad M."/>
            <person name="Lopez-Fernandez M."/>
            <person name="Bell E."/>
            <person name="Bernier-Latmani R."/>
            <person name="Bertilsson S."/>
            <person name="Dopson M."/>
        </authorList>
    </citation>
    <scope>NUCLEOTIDE SEQUENCE</scope>
    <source>
        <strain evidence="3">Modern_marine.mb.64</strain>
    </source>
</reference>
<evidence type="ECO:0000256" key="1">
    <source>
        <dbReference type="PIRSR" id="PIRSR600888-3"/>
    </source>
</evidence>
<feature type="site" description="Participates in a stacking interaction with the thymidine ring of dTDP-4-oxo-6-deoxyglucose" evidence="1">
    <location>
        <position position="125"/>
    </location>
</feature>
<dbReference type="SUPFAM" id="SSF51182">
    <property type="entry name" value="RmlC-like cupins"/>
    <property type="match status" value="1"/>
</dbReference>
<accession>A0A948RRK1</accession>
<evidence type="ECO:0000313" key="3">
    <source>
        <dbReference type="EMBL" id="MBU2689690.1"/>
    </source>
</evidence>
<dbReference type="InterPro" id="IPR011051">
    <property type="entry name" value="RmlC_Cupin_sf"/>
</dbReference>
<dbReference type="InterPro" id="IPR000888">
    <property type="entry name" value="RmlC-like"/>
</dbReference>
<dbReference type="Pfam" id="PF14667">
    <property type="entry name" value="Polysacc_synt_C"/>
    <property type="match status" value="1"/>
</dbReference>
<dbReference type="AlphaFoldDB" id="A0A948RRK1"/>
<dbReference type="PANTHER" id="PTHR21047:SF2">
    <property type="entry name" value="THYMIDINE DIPHOSPHO-4-KETO-RHAMNOSE 3,5-EPIMERASE"/>
    <property type="match status" value="1"/>
</dbReference>
<name>A0A948RRK1_UNCEI</name>
<dbReference type="GO" id="GO:0005829">
    <property type="term" value="C:cytosol"/>
    <property type="evidence" value="ECO:0007669"/>
    <property type="project" value="TreeGrafter"/>
</dbReference>
<dbReference type="GO" id="GO:0008830">
    <property type="term" value="F:dTDP-4-dehydrorhamnose 3,5-epimerase activity"/>
    <property type="evidence" value="ECO:0007669"/>
    <property type="project" value="InterPro"/>
</dbReference>
<dbReference type="EMBL" id="JAHJDP010000012">
    <property type="protein sequence ID" value="MBU2689690.1"/>
    <property type="molecule type" value="Genomic_DNA"/>
</dbReference>
<dbReference type="GO" id="GO:0000271">
    <property type="term" value="P:polysaccharide biosynthetic process"/>
    <property type="evidence" value="ECO:0007669"/>
    <property type="project" value="TreeGrafter"/>
</dbReference>
<dbReference type="InterPro" id="IPR014710">
    <property type="entry name" value="RmlC-like_jellyroll"/>
</dbReference>
<protein>
    <submittedName>
        <fullName evidence="3">dTDP-4-dehydrorhamnose 3,5-epimerase family protein</fullName>
    </submittedName>
</protein>